<dbReference type="GO" id="GO:0005829">
    <property type="term" value="C:cytosol"/>
    <property type="evidence" value="ECO:0007669"/>
    <property type="project" value="TreeGrafter"/>
</dbReference>
<dbReference type="InterPro" id="IPR010071">
    <property type="entry name" value="AA_adenyl_dom"/>
</dbReference>
<dbReference type="InterPro" id="IPR036736">
    <property type="entry name" value="ACP-like_sf"/>
</dbReference>
<evidence type="ECO:0000256" key="1">
    <source>
        <dbReference type="SAM" id="MobiDB-lite"/>
    </source>
</evidence>
<dbReference type="GO" id="GO:0031177">
    <property type="term" value="F:phosphopantetheine binding"/>
    <property type="evidence" value="ECO:0007669"/>
    <property type="project" value="TreeGrafter"/>
</dbReference>
<dbReference type="InterPro" id="IPR020845">
    <property type="entry name" value="AMP-binding_CS"/>
</dbReference>
<feature type="domain" description="Carrier" evidence="2">
    <location>
        <begin position="776"/>
        <end position="850"/>
    </location>
</feature>
<dbReference type="SUPFAM" id="SSF56801">
    <property type="entry name" value="Acetyl-CoA synthetase-like"/>
    <property type="match status" value="1"/>
</dbReference>
<dbReference type="Proteomes" id="UP000234331">
    <property type="component" value="Unassembled WGS sequence"/>
</dbReference>
<dbReference type="NCBIfam" id="TIGR01733">
    <property type="entry name" value="AA-adenyl-dom"/>
    <property type="match status" value="1"/>
</dbReference>
<dbReference type="Pfam" id="PF00550">
    <property type="entry name" value="PP-binding"/>
    <property type="match status" value="1"/>
</dbReference>
<keyword evidence="4" id="KW-1185">Reference proteome</keyword>
<dbReference type="InterPro" id="IPR025110">
    <property type="entry name" value="AMP-bd_C"/>
</dbReference>
<dbReference type="PROSITE" id="PS50075">
    <property type="entry name" value="CARRIER"/>
    <property type="match status" value="1"/>
</dbReference>
<dbReference type="InterPro" id="IPR009081">
    <property type="entry name" value="PP-bd_ACP"/>
</dbReference>
<dbReference type="InterPro" id="IPR000873">
    <property type="entry name" value="AMP-dep_synth/lig_dom"/>
</dbReference>
<accession>A0A2I2L293</accession>
<dbReference type="Gene3D" id="3.40.50.12780">
    <property type="entry name" value="N-terminal domain of ligase-like"/>
    <property type="match status" value="1"/>
</dbReference>
<evidence type="ECO:0000313" key="3">
    <source>
        <dbReference type="EMBL" id="SNQ52031.1"/>
    </source>
</evidence>
<dbReference type="Pfam" id="PF00501">
    <property type="entry name" value="AMP-binding"/>
    <property type="match status" value="1"/>
</dbReference>
<dbReference type="PANTHER" id="PTHR45527:SF1">
    <property type="entry name" value="FATTY ACID SYNTHASE"/>
    <property type="match status" value="1"/>
</dbReference>
<dbReference type="Gene3D" id="1.10.1200.10">
    <property type="entry name" value="ACP-like"/>
    <property type="match status" value="1"/>
</dbReference>
<dbReference type="SUPFAM" id="SSF47336">
    <property type="entry name" value="ACP-like"/>
    <property type="match status" value="1"/>
</dbReference>
<organism evidence="3 4">
    <name type="scientific">Frankia canadensis</name>
    <dbReference type="NCBI Taxonomy" id="1836972"/>
    <lineage>
        <taxon>Bacteria</taxon>
        <taxon>Bacillati</taxon>
        <taxon>Actinomycetota</taxon>
        <taxon>Actinomycetes</taxon>
        <taxon>Frankiales</taxon>
        <taxon>Frankiaceae</taxon>
        <taxon>Frankia</taxon>
    </lineage>
</organism>
<dbReference type="FunFam" id="3.40.50.980:FF:000001">
    <property type="entry name" value="Non-ribosomal peptide synthetase"/>
    <property type="match status" value="1"/>
</dbReference>
<dbReference type="EMBL" id="FZMO01000558">
    <property type="protein sequence ID" value="SNQ52031.1"/>
    <property type="molecule type" value="Genomic_DNA"/>
</dbReference>
<proteinExistence type="predicted"/>
<dbReference type="FunFam" id="3.40.50.12780:FF:000012">
    <property type="entry name" value="Non-ribosomal peptide synthetase"/>
    <property type="match status" value="1"/>
</dbReference>
<sequence length="858" mass="92105">MTTASTGSRPPGTAGRPVTSDEKESRLADLLAAEYVRPDWGLGVPGSQGTDTHREDLGITDEATVFAAVALVLSHYDRLDRVILGAGGVGPDTSPVALAALPVSDRTRVVDLLERAADLLTRPWPWYDQELAARLSQSDGGGEVSVAVRFGRAAGTGTRTGRPAAEPQAVPPPFPLTLTVSRTDLGSLSSTCSFRRELFHPDMVAQFARHVAAVGRQLAAAAPGAELSSIELLDQEERKRVAALGDPGRTVPDEPRRIDELVAARAAACPVAVAVSHGRDHLTYRQLDESADRLARALRAHGVRSGSRVGVCMDRSPELIATLLAVLRAGAAYVPMDPGYPAERLGYTVEDAEVVLVVTDLKEFPAGPARVIRPEELRAATGRHTASPPAERSADDPAYVIYTSGSTGRPKGVVVTHRNVTALISGTDQDFRFSPSDVWALFHSVAFDMSVWEIWGALTTGGRLVVLPHLVCRSPRELHALLTAERVSVLNQTPSAFAQLLEAERTEPGPLTPRLVTFGGEPLDTRMLLPWFDRHPEAECRMVNLYGITETTVHSTWTTITRDAAAAASRQVGTALPGEYLSVRDSAGRLLPPGVAGEINVGGVGVALGYLNRPELTAERFLPDPDRGGRMYRSGDRGRLLPSGVLEHLGRLDSQVKLRGYRIELDEIRAVLLEDPRVLAAAVVVNRRDPDDPATARLDAYAVLDGVDPAPAGESGAAIRARARRVLPDYMVPSTVTILPALPLTPNGKLDGGRLPRPAPEPDGLKEPETAEGSQPCAASPVGTVRRAWMSIVGIPAGLDDNFFDVGGNSILIGRLVRELEQMGLPRLSLRQAYLNPTIRQTAGLLEKLREFEEKPHN</sequence>
<reference evidence="3 4" key="1">
    <citation type="submission" date="2017-06" db="EMBL/GenBank/DDBJ databases">
        <authorList>
            <person name="Kim H.J."/>
            <person name="Triplett B.A."/>
        </authorList>
    </citation>
    <scope>NUCLEOTIDE SEQUENCE [LARGE SCALE GENOMIC DNA]</scope>
    <source>
        <strain evidence="3">FRACA_ARgP5</strain>
    </source>
</reference>
<feature type="region of interest" description="Disordered" evidence="1">
    <location>
        <begin position="747"/>
        <end position="779"/>
    </location>
</feature>
<dbReference type="InterPro" id="IPR042099">
    <property type="entry name" value="ANL_N_sf"/>
</dbReference>
<dbReference type="Pfam" id="PF13193">
    <property type="entry name" value="AMP-binding_C"/>
    <property type="match status" value="1"/>
</dbReference>
<dbReference type="Gene3D" id="3.30.300.30">
    <property type="match status" value="1"/>
</dbReference>
<gene>
    <name evidence="3" type="ORF">FRACA_90034</name>
</gene>
<dbReference type="PRINTS" id="PR00154">
    <property type="entry name" value="AMPBINDING"/>
</dbReference>
<dbReference type="InterPro" id="IPR045851">
    <property type="entry name" value="AMP-bd_C_sf"/>
</dbReference>
<dbReference type="RefSeq" id="WP_207770599.1">
    <property type="nucleotide sequence ID" value="NZ_FZMO01000558.1"/>
</dbReference>
<evidence type="ECO:0000259" key="2">
    <source>
        <dbReference type="PROSITE" id="PS50075"/>
    </source>
</evidence>
<feature type="region of interest" description="Disordered" evidence="1">
    <location>
        <begin position="1"/>
        <end position="24"/>
    </location>
</feature>
<dbReference type="GO" id="GO:0043041">
    <property type="term" value="P:amino acid activation for nonribosomal peptide biosynthetic process"/>
    <property type="evidence" value="ECO:0007669"/>
    <property type="project" value="TreeGrafter"/>
</dbReference>
<dbReference type="PANTHER" id="PTHR45527">
    <property type="entry name" value="NONRIBOSOMAL PEPTIDE SYNTHETASE"/>
    <property type="match status" value="1"/>
</dbReference>
<name>A0A2I2L293_9ACTN</name>
<evidence type="ECO:0000313" key="4">
    <source>
        <dbReference type="Proteomes" id="UP000234331"/>
    </source>
</evidence>
<dbReference type="AlphaFoldDB" id="A0A2I2L293"/>
<dbReference type="InterPro" id="IPR020459">
    <property type="entry name" value="AMP-binding"/>
</dbReference>
<dbReference type="Gene3D" id="3.30.559.30">
    <property type="entry name" value="Nonribosomal peptide synthetase, condensation domain"/>
    <property type="match status" value="1"/>
</dbReference>
<dbReference type="PROSITE" id="PS00455">
    <property type="entry name" value="AMP_BINDING"/>
    <property type="match status" value="1"/>
</dbReference>
<dbReference type="GO" id="GO:0044550">
    <property type="term" value="P:secondary metabolite biosynthetic process"/>
    <property type="evidence" value="ECO:0007669"/>
    <property type="project" value="TreeGrafter"/>
</dbReference>
<protein>
    <submittedName>
        <fullName evidence="3">Amino acid adenylation domain-containing protein</fullName>
    </submittedName>
</protein>
<dbReference type="SUPFAM" id="SSF52777">
    <property type="entry name" value="CoA-dependent acyltransferases"/>
    <property type="match status" value="1"/>
</dbReference>